<proteinExistence type="predicted"/>
<dbReference type="Proteomes" id="UP001203761">
    <property type="component" value="Unassembled WGS sequence"/>
</dbReference>
<sequence length="48" mass="5280">MKKLLGYGALLASSAVAGLFIWRKVESDKLENDLWAEAEKVTEASPRS</sequence>
<gene>
    <name evidence="1" type="ORF">Bequi_11660</name>
</gene>
<comment type="caution">
    <text evidence="1">The sequence shown here is derived from an EMBL/GenBank/DDBJ whole genome shotgun (WGS) entry which is preliminary data.</text>
</comment>
<organism evidence="1 2">
    <name type="scientific">Brachybacterium equifaecis</name>
    <dbReference type="NCBI Taxonomy" id="2910770"/>
    <lineage>
        <taxon>Bacteria</taxon>
        <taxon>Bacillati</taxon>
        <taxon>Actinomycetota</taxon>
        <taxon>Actinomycetes</taxon>
        <taxon>Micrococcales</taxon>
        <taxon>Dermabacteraceae</taxon>
        <taxon>Brachybacterium</taxon>
    </lineage>
</organism>
<dbReference type="InterPro" id="IPR047990">
    <property type="entry name" value="DLW39-like"/>
</dbReference>
<accession>A0ABT0R267</accession>
<evidence type="ECO:0000313" key="2">
    <source>
        <dbReference type="Proteomes" id="UP001203761"/>
    </source>
</evidence>
<protein>
    <submittedName>
        <fullName evidence="1">DLW-39 family protein</fullName>
    </submittedName>
</protein>
<dbReference type="EMBL" id="JAKNCJ010000007">
    <property type="protein sequence ID" value="MCL6424027.1"/>
    <property type="molecule type" value="Genomic_DNA"/>
</dbReference>
<dbReference type="RefSeq" id="WP_249738106.1">
    <property type="nucleotide sequence ID" value="NZ_JAKNCJ010000007.1"/>
</dbReference>
<reference evidence="1" key="1">
    <citation type="submission" date="2022-02" db="EMBL/GenBank/DDBJ databases">
        <authorList>
            <person name="Lee M."/>
            <person name="Kim S.-J."/>
            <person name="Jung M.-Y."/>
        </authorList>
    </citation>
    <scope>NUCLEOTIDE SEQUENCE</scope>
    <source>
        <strain evidence="1">JHP9</strain>
    </source>
</reference>
<evidence type="ECO:0000313" key="1">
    <source>
        <dbReference type="EMBL" id="MCL6424027.1"/>
    </source>
</evidence>
<keyword evidence="2" id="KW-1185">Reference proteome</keyword>
<dbReference type="NCBIfam" id="NF038356">
    <property type="entry name" value="actino_DLW39"/>
    <property type="match status" value="1"/>
</dbReference>
<name>A0ABT0R267_9MICO</name>